<dbReference type="CDD" id="cd08998">
    <property type="entry name" value="GH43_Arb43a-like"/>
    <property type="match status" value="1"/>
</dbReference>
<dbReference type="RefSeq" id="WP_377465500.1">
    <property type="nucleotide sequence ID" value="NZ_JBHUOP010000002.1"/>
</dbReference>
<keyword evidence="7" id="KW-1185">Reference proteome</keyword>
<name>A0ABW5XC91_9MICO</name>
<proteinExistence type="inferred from homology"/>
<dbReference type="EMBL" id="JBHUOP010000002">
    <property type="protein sequence ID" value="MFD2839911.1"/>
    <property type="molecule type" value="Genomic_DNA"/>
</dbReference>
<dbReference type="Pfam" id="PF04616">
    <property type="entry name" value="Glyco_hydro_43"/>
    <property type="match status" value="1"/>
</dbReference>
<dbReference type="Gene3D" id="2.115.10.20">
    <property type="entry name" value="Glycosyl hydrolase domain, family 43"/>
    <property type="match status" value="1"/>
</dbReference>
<protein>
    <submittedName>
        <fullName evidence="6">Arabinan endo-1,5-alpha-L-arabinosidase</fullName>
    </submittedName>
</protein>
<keyword evidence="3 5" id="KW-0378">Hydrolase</keyword>
<gene>
    <name evidence="6" type="ORF">ACFSYH_04920</name>
</gene>
<dbReference type="PANTHER" id="PTHR43301">
    <property type="entry name" value="ARABINAN ENDO-1,5-ALPHA-L-ARABINOSIDASE"/>
    <property type="match status" value="1"/>
</dbReference>
<reference evidence="7" key="1">
    <citation type="journal article" date="2019" name="Int. J. Syst. Evol. Microbiol.">
        <title>The Global Catalogue of Microorganisms (GCM) 10K type strain sequencing project: providing services to taxonomists for standard genome sequencing and annotation.</title>
        <authorList>
            <consortium name="The Broad Institute Genomics Platform"/>
            <consortium name="The Broad Institute Genome Sequencing Center for Infectious Disease"/>
            <person name="Wu L."/>
            <person name="Ma J."/>
        </authorList>
    </citation>
    <scope>NUCLEOTIDE SEQUENCE [LARGE SCALE GENOMIC DNA]</scope>
    <source>
        <strain evidence="7">KCTC 33576</strain>
    </source>
</reference>
<comment type="similarity">
    <text evidence="2 5">Belongs to the glycosyl hydrolase 43 family.</text>
</comment>
<evidence type="ECO:0000256" key="3">
    <source>
        <dbReference type="ARBA" id="ARBA00022801"/>
    </source>
</evidence>
<comment type="pathway">
    <text evidence="1">Glycan metabolism; L-arabinan degradation.</text>
</comment>
<dbReference type="PANTHER" id="PTHR43301:SF3">
    <property type="entry name" value="ARABINAN ENDO-1,5-ALPHA-L-ARABINOSIDASE A-RELATED"/>
    <property type="match status" value="1"/>
</dbReference>
<accession>A0ABW5XC91</accession>
<evidence type="ECO:0000256" key="4">
    <source>
        <dbReference type="ARBA" id="ARBA00023295"/>
    </source>
</evidence>
<dbReference type="InterPro" id="IPR023296">
    <property type="entry name" value="Glyco_hydro_beta-prop_sf"/>
</dbReference>
<organism evidence="6 7">
    <name type="scientific">Populibacterium corticicola</name>
    <dbReference type="NCBI Taxonomy" id="1812826"/>
    <lineage>
        <taxon>Bacteria</taxon>
        <taxon>Bacillati</taxon>
        <taxon>Actinomycetota</taxon>
        <taxon>Actinomycetes</taxon>
        <taxon>Micrococcales</taxon>
        <taxon>Jonesiaceae</taxon>
        <taxon>Populibacterium</taxon>
    </lineage>
</organism>
<sequence>MHSYAPVDLTPTTADPTTWGLRNAHDPTVVQAPDGTYVMYCTDAYASGPAPAGVHMRTSADLITWEWAGTAFEGVPTEAKEWTGAPGLWATEVVRWSTAGATDRWLMYYSASTFGSRTSAIGLASAPHPLGPWEPGPLVVKSLHSATADHPETTQNAIDAAISWDGAGIPWLTYGSFFSGLYTIELDPVTGEPATPGDLGTRIASRPRSVEGALEGAYIVAKPDGNHERHVGFFSYDSLVNTYDVRVAHAPRVTGPYTDREGAPMIASELDGAALTEYPDWHGTLVLAGHHFDGQEPLIAPGHNSVLSTLDGDFMVHHVRFGNAIGEHSAQIRRMFWLDSGWPVVSPMTYRGEPGDFDQDLACSAASGTWQVVDFRDVPDLLPAAHDREAPCTRSRILECAESLTEFGLVEGAVFDVVLPFTDGDATVSAFSGYAQDGVSGKLTAVFGLKV</sequence>
<evidence type="ECO:0000256" key="2">
    <source>
        <dbReference type="ARBA" id="ARBA00009865"/>
    </source>
</evidence>
<comment type="caution">
    <text evidence="6">The sequence shown here is derived from an EMBL/GenBank/DDBJ whole genome shotgun (WGS) entry which is preliminary data.</text>
</comment>
<evidence type="ECO:0000256" key="5">
    <source>
        <dbReference type="RuleBase" id="RU361187"/>
    </source>
</evidence>
<keyword evidence="4 5" id="KW-0326">Glycosidase</keyword>
<dbReference type="SUPFAM" id="SSF75005">
    <property type="entry name" value="Arabinanase/levansucrase/invertase"/>
    <property type="match status" value="1"/>
</dbReference>
<evidence type="ECO:0000313" key="6">
    <source>
        <dbReference type="EMBL" id="MFD2839911.1"/>
    </source>
</evidence>
<evidence type="ECO:0000256" key="1">
    <source>
        <dbReference type="ARBA" id="ARBA00004834"/>
    </source>
</evidence>
<dbReference type="InterPro" id="IPR006710">
    <property type="entry name" value="Glyco_hydro_43"/>
</dbReference>
<dbReference type="InterPro" id="IPR050727">
    <property type="entry name" value="GH43_arabinanases"/>
</dbReference>
<dbReference type="Proteomes" id="UP001597391">
    <property type="component" value="Unassembled WGS sequence"/>
</dbReference>
<evidence type="ECO:0000313" key="7">
    <source>
        <dbReference type="Proteomes" id="UP001597391"/>
    </source>
</evidence>